<dbReference type="NCBIfam" id="TIGR01733">
    <property type="entry name" value="AA-adenyl-dom"/>
    <property type="match status" value="1"/>
</dbReference>
<dbReference type="InterPro" id="IPR009081">
    <property type="entry name" value="PP-bd_ACP"/>
</dbReference>
<dbReference type="InterPro" id="IPR010071">
    <property type="entry name" value="AA_adenyl_dom"/>
</dbReference>
<dbReference type="GO" id="GO:0047527">
    <property type="term" value="F:2,3-dihydroxybenzoate-serine ligase activity"/>
    <property type="evidence" value="ECO:0007669"/>
    <property type="project" value="TreeGrafter"/>
</dbReference>
<feature type="domain" description="Carrier" evidence="6">
    <location>
        <begin position="1677"/>
        <end position="1752"/>
    </location>
</feature>
<dbReference type="CDD" id="cd00610">
    <property type="entry name" value="OAT_like"/>
    <property type="match status" value="1"/>
</dbReference>
<dbReference type="Proteomes" id="UP000316213">
    <property type="component" value="Unassembled WGS sequence"/>
</dbReference>
<dbReference type="SMART" id="SM00823">
    <property type="entry name" value="PKS_PP"/>
    <property type="match status" value="2"/>
</dbReference>
<comment type="caution">
    <text evidence="7">The sequence shown here is derived from an EMBL/GenBank/DDBJ whole genome shotgun (WGS) entry which is preliminary data.</text>
</comment>
<dbReference type="InterPro" id="IPR045851">
    <property type="entry name" value="AMP-bd_C_sf"/>
</dbReference>
<evidence type="ECO:0000256" key="4">
    <source>
        <dbReference type="ARBA" id="ARBA00022898"/>
    </source>
</evidence>
<dbReference type="Gene3D" id="3.30.300.30">
    <property type="match status" value="1"/>
</dbReference>
<accession>A0A5C6A2T6</accession>
<dbReference type="InterPro" id="IPR020845">
    <property type="entry name" value="AMP-binding_CS"/>
</dbReference>
<dbReference type="InterPro" id="IPR005814">
    <property type="entry name" value="Aminotrans_3"/>
</dbReference>
<dbReference type="GO" id="GO:0043041">
    <property type="term" value="P:amino acid activation for nonribosomal peptide biosynthetic process"/>
    <property type="evidence" value="ECO:0007669"/>
    <property type="project" value="TreeGrafter"/>
</dbReference>
<dbReference type="Pfam" id="PF00202">
    <property type="entry name" value="Aminotran_3"/>
    <property type="match status" value="1"/>
</dbReference>
<dbReference type="InterPro" id="IPR000873">
    <property type="entry name" value="AMP-dep_synth/lig_dom"/>
</dbReference>
<evidence type="ECO:0000259" key="6">
    <source>
        <dbReference type="PROSITE" id="PS50075"/>
    </source>
</evidence>
<dbReference type="InterPro" id="IPR015422">
    <property type="entry name" value="PyrdxlP-dep_Trfase_small"/>
</dbReference>
<gene>
    <name evidence="7" type="primary">dhbF</name>
    <name evidence="7" type="ORF">Pla100_41550</name>
</gene>
<dbReference type="Gene3D" id="2.30.38.10">
    <property type="entry name" value="Luciferase, Domain 3"/>
    <property type="match status" value="1"/>
</dbReference>
<dbReference type="PROSITE" id="PS00600">
    <property type="entry name" value="AA_TRANSFER_CLASS_3"/>
    <property type="match status" value="1"/>
</dbReference>
<sequence>MITIERNSAAKSAVAKLLAESSGLELDELNQQASFPELGFDSLFLVQFSQKIKSQLKVKVTFRQLIEEIPNIQSLIGYVSENLPEDLVAANGTAKQPSQGTTAQTPAPTAATPEKPQSQTNISHVDMQPDTPSVALSPIAPEIRFSGLVKPMTLPAGSAVADKAVLAQIIAQQNQLMSLQLQLLSGTVPSVSKQDAPPTDAASGEESNDASIANAEPVCVDPGATENVIRRVSSEQSVDSLATKKTFERFGPYKPVRRANDGGLTVQQQENLDALIARFTAKTARSRQHAQQHRSHFADPRGVAGYRRIWKSMVYQIAVDKSKGSKLWDIDGNEYIDIAMGFGLNLFGQSPDFINDAIAKQLSNGVEVGPQSPLAGEVAALLCDFSRKERATFCNTGSEAVMAAMRLARTVTGKSKIVFFNKDYHGNFDQVLIRSNLIGNRRLSQPAAPGVPQAFADQVIVLDYGTEEALQTIRDRADEIAAVLIEPVQSADPFTQPKEFLQEIRRITKEHQIAMVMDEVITGFRAAPGGAQEWFGVWGDMATYGKVLGGGLPIGALAGSSEYMDALDGGNWNYDDDSEPEADMTFFAGTFVRHPLAMTAAYQVLMKIKESGPELQQELTDNTTYLVDSLNQFFEQEIYPFRLAQFTSLFRFMFPPTVEFADLLYFHLLDRGIFTRGWGDNCFLSTAHDKQDVQRIIDAVKDSCNEMRRGGFLPERPESDEKQVSLGNATDALKKKRSRFPLTEAQLEIWITSQMGDEASCSYNEPFTVRFRGNLNVERLCNSIQAVTDRHSSLHACFDKDGEYQCQNDPAPVEVSQEDISGFSDDKRQSVIDETARWFGSTPFDLTIGPLIRLKLVKLADEDHVLFFSAHHIVSDGWSTGLMLNEICEVYTALTEHRDAELPEPAHFADYVAMESDDDEDARQALDFWLNRYRELPDPLELPYDRPRPPIKSFTGSTLIYQFDSDVYHAIKKVAADNNATLFTLTFSALNVLLARLSGQNDIVVTIPTAGQVMAENSCLVGHCVNLLPIRSHVSLQDSFDYFMKSTQTAVLDAYDHQQCTLGRIVRELRMPRDPSRLPLVEVNFNLDRDGAGLKFPDLEIEVAQTVKTTSTFELFFNLNETDHGLELYLDYASALFDETTIQRWIAHYETLLRSIAENTSGPIGDLSLLGAEDNILISPNETITDYPRDLRFVDLFERQVDKTPHAIAITCEGEEITYRELNCRVNRVANGLIRQGAGRDQLIGVRMQRGVDMVVALLGIQKSGAAYVPLDPTYPDQRLAFIVQDAGIELVLHDIAAFEKDEQSNPEPASAANDLAYVIFTSGSTGKPKGVQIEHRSLTNFLCSMSERPGICADDVLVAVTTVSFDIASLELYLPLMVGAKIVLATNEQAMDARALSDLLTRSNATVLQATPATWRILLESGFTKPTLKALCGGEQMTRELAQQLLPCCRELWNMYGPTETTIWSLVQRVQPGSGYVPIGSAIANTQVYLLDDRLQPVPTGVAGRLYLGGDGLARGYLNRDDLTAEKFVPHPFADNDSRIYDTGDKACWRPDGSIEFLGRADNQVKVRGFRIELGEIEQNLKQHPAIDQSVVVLRDDLRGTNAADKSIVAYVVCNLPDLPVTELRNFLRETLPEYMIPNAFVMLDEIPLTPNLKVDRNALPMPNIGSDQVTPNDDTPRDSVERQIASIWKKTLGVNTLGLDDDFFNVGGHSLLAARMIRDVEKLYGHRLPLATLLQAPSVRQFADVIKHQDWQPAWHCLVPIQESGSKPPLFLIHAAHGNVLLYRELAKKLGKDQPVYGLQAKGLDGKDPAHTTVQEMAAEYVAEIRKVQPSGPYHLGGYCLGGTIAYEVAQQLIADDEEVGLLALLDTHSRWFQSSIPARLYSGFQQIAFHGANVVMSGPRGVGAFLREKASQFTQRLGRRISVTRSKLGYAIGLRKETPLLLLERINDRASEEYIPQHYAGKLTVFKPCKAYLGYEDSSLGWGNGLVRDLEVIELPVFPAGMLIEPFVQELAIHLQRCLDDSNSPTVVAMPDTKISA</sequence>
<keyword evidence="3" id="KW-0597">Phosphoprotein</keyword>
<dbReference type="FunFam" id="2.30.38.10:FF:000001">
    <property type="entry name" value="Non-ribosomal peptide synthetase PvdI"/>
    <property type="match status" value="1"/>
</dbReference>
<dbReference type="SUPFAM" id="SSF47336">
    <property type="entry name" value="ACP-like"/>
    <property type="match status" value="2"/>
</dbReference>
<dbReference type="PANTHER" id="PTHR45527">
    <property type="entry name" value="NONRIBOSOMAL PEPTIDE SYNTHETASE"/>
    <property type="match status" value="1"/>
</dbReference>
<name>A0A5C6A2T6_9BACT</name>
<dbReference type="Pfam" id="PF00975">
    <property type="entry name" value="Thioesterase"/>
    <property type="match status" value="1"/>
</dbReference>
<dbReference type="InterPro" id="IPR023213">
    <property type="entry name" value="CAT-like_dom_sf"/>
</dbReference>
<dbReference type="InterPro" id="IPR001031">
    <property type="entry name" value="Thioesterase"/>
</dbReference>
<dbReference type="PROSITE" id="PS00455">
    <property type="entry name" value="AMP_BINDING"/>
    <property type="match status" value="1"/>
</dbReference>
<keyword evidence="4" id="KW-0663">Pyridoxal phosphate</keyword>
<dbReference type="SUPFAM" id="SSF52777">
    <property type="entry name" value="CoA-dependent acyltransferases"/>
    <property type="match status" value="2"/>
</dbReference>
<organism evidence="7 8">
    <name type="scientific">Neorhodopirellula pilleata</name>
    <dbReference type="NCBI Taxonomy" id="2714738"/>
    <lineage>
        <taxon>Bacteria</taxon>
        <taxon>Pseudomonadati</taxon>
        <taxon>Planctomycetota</taxon>
        <taxon>Planctomycetia</taxon>
        <taxon>Pirellulales</taxon>
        <taxon>Pirellulaceae</taxon>
        <taxon>Neorhodopirellula</taxon>
    </lineage>
</organism>
<dbReference type="Gene3D" id="3.30.559.30">
    <property type="entry name" value="Nonribosomal peptide synthetase, condensation domain"/>
    <property type="match status" value="1"/>
</dbReference>
<evidence type="ECO:0000313" key="8">
    <source>
        <dbReference type="Proteomes" id="UP000316213"/>
    </source>
</evidence>
<dbReference type="SUPFAM" id="SSF53474">
    <property type="entry name" value="alpha/beta-Hydrolases"/>
    <property type="match status" value="1"/>
</dbReference>
<protein>
    <submittedName>
        <fullName evidence="7">Dimodular nonribosomal peptide synthase</fullName>
    </submittedName>
</protein>
<dbReference type="FunFam" id="3.30.300.30:FF:000010">
    <property type="entry name" value="Enterobactin synthetase component F"/>
    <property type="match status" value="1"/>
</dbReference>
<dbReference type="SUPFAM" id="SSF56801">
    <property type="entry name" value="Acetyl-CoA synthetase-like"/>
    <property type="match status" value="1"/>
</dbReference>
<evidence type="ECO:0000256" key="1">
    <source>
        <dbReference type="ARBA" id="ARBA00001933"/>
    </source>
</evidence>
<dbReference type="InterPro" id="IPR029058">
    <property type="entry name" value="AB_hydrolase_fold"/>
</dbReference>
<dbReference type="InterPro" id="IPR049704">
    <property type="entry name" value="Aminotrans_3_PPA_site"/>
</dbReference>
<dbReference type="OrthoDB" id="9778383at2"/>
<dbReference type="Pfam" id="PF13193">
    <property type="entry name" value="AMP-binding_C"/>
    <property type="match status" value="1"/>
</dbReference>
<dbReference type="InterPro" id="IPR015424">
    <property type="entry name" value="PyrdxlP-dep_Trfase"/>
</dbReference>
<dbReference type="Pfam" id="PF00501">
    <property type="entry name" value="AMP-binding"/>
    <property type="match status" value="1"/>
</dbReference>
<dbReference type="CDD" id="cd19531">
    <property type="entry name" value="LCL_NRPS-like"/>
    <property type="match status" value="1"/>
</dbReference>
<dbReference type="GO" id="GO:0030170">
    <property type="term" value="F:pyridoxal phosphate binding"/>
    <property type="evidence" value="ECO:0007669"/>
    <property type="project" value="InterPro"/>
</dbReference>
<dbReference type="Gene3D" id="3.90.1150.10">
    <property type="entry name" value="Aspartate Aminotransferase, domain 1"/>
    <property type="match status" value="1"/>
</dbReference>
<dbReference type="Pfam" id="PF00550">
    <property type="entry name" value="PP-binding"/>
    <property type="match status" value="2"/>
</dbReference>
<keyword evidence="8" id="KW-1185">Reference proteome</keyword>
<dbReference type="EMBL" id="SJPM01000009">
    <property type="protein sequence ID" value="TWT93637.1"/>
    <property type="molecule type" value="Genomic_DNA"/>
</dbReference>
<proteinExistence type="predicted"/>
<dbReference type="InterPro" id="IPR025110">
    <property type="entry name" value="AMP-bd_C"/>
</dbReference>
<dbReference type="GO" id="GO:0005829">
    <property type="term" value="C:cytosol"/>
    <property type="evidence" value="ECO:0007669"/>
    <property type="project" value="TreeGrafter"/>
</dbReference>
<dbReference type="GO" id="GO:0009366">
    <property type="term" value="C:enterobactin synthetase complex"/>
    <property type="evidence" value="ECO:0007669"/>
    <property type="project" value="TreeGrafter"/>
</dbReference>
<dbReference type="GO" id="GO:0009239">
    <property type="term" value="P:enterobactin biosynthetic process"/>
    <property type="evidence" value="ECO:0007669"/>
    <property type="project" value="TreeGrafter"/>
</dbReference>
<dbReference type="Gene3D" id="3.40.640.10">
    <property type="entry name" value="Type I PLP-dependent aspartate aminotransferase-like (Major domain)"/>
    <property type="match status" value="1"/>
</dbReference>
<dbReference type="RefSeq" id="WP_146579450.1">
    <property type="nucleotide sequence ID" value="NZ_SJPM01000009.1"/>
</dbReference>
<evidence type="ECO:0000256" key="3">
    <source>
        <dbReference type="ARBA" id="ARBA00022553"/>
    </source>
</evidence>
<dbReference type="Pfam" id="PF00668">
    <property type="entry name" value="Condensation"/>
    <property type="match status" value="1"/>
</dbReference>
<dbReference type="PANTHER" id="PTHR45527:SF1">
    <property type="entry name" value="FATTY ACID SYNTHASE"/>
    <property type="match status" value="1"/>
</dbReference>
<evidence type="ECO:0000313" key="7">
    <source>
        <dbReference type="EMBL" id="TWT93637.1"/>
    </source>
</evidence>
<dbReference type="CDD" id="cd12116">
    <property type="entry name" value="A_NRPS_Ta1_like"/>
    <property type="match status" value="1"/>
</dbReference>
<dbReference type="InterPro" id="IPR001242">
    <property type="entry name" value="Condensation_dom"/>
</dbReference>
<feature type="compositionally biased region" description="Low complexity" evidence="5">
    <location>
        <begin position="96"/>
        <end position="117"/>
    </location>
</feature>
<evidence type="ECO:0000256" key="5">
    <source>
        <dbReference type="SAM" id="MobiDB-lite"/>
    </source>
</evidence>
<feature type="region of interest" description="Disordered" evidence="5">
    <location>
        <begin position="92"/>
        <end position="134"/>
    </location>
</feature>
<dbReference type="InterPro" id="IPR036736">
    <property type="entry name" value="ACP-like_sf"/>
</dbReference>
<comment type="cofactor">
    <cofactor evidence="1">
        <name>pyridoxal 5'-phosphate</name>
        <dbReference type="ChEBI" id="CHEBI:597326"/>
    </cofactor>
</comment>
<dbReference type="SUPFAM" id="SSF53383">
    <property type="entry name" value="PLP-dependent transferases"/>
    <property type="match status" value="1"/>
</dbReference>
<dbReference type="Gene3D" id="1.10.1200.10">
    <property type="entry name" value="ACP-like"/>
    <property type="match status" value="2"/>
</dbReference>
<feature type="region of interest" description="Disordered" evidence="5">
    <location>
        <begin position="189"/>
        <end position="211"/>
    </location>
</feature>
<dbReference type="Gene3D" id="3.40.50.1820">
    <property type="entry name" value="alpha/beta hydrolase"/>
    <property type="match status" value="1"/>
</dbReference>
<dbReference type="PROSITE" id="PS50075">
    <property type="entry name" value="CARRIER"/>
    <property type="match status" value="2"/>
</dbReference>
<feature type="domain" description="Carrier" evidence="6">
    <location>
        <begin position="8"/>
        <end position="83"/>
    </location>
</feature>
<dbReference type="GO" id="GO:0031177">
    <property type="term" value="F:phosphopantetheine binding"/>
    <property type="evidence" value="ECO:0007669"/>
    <property type="project" value="InterPro"/>
</dbReference>
<evidence type="ECO:0000256" key="2">
    <source>
        <dbReference type="ARBA" id="ARBA00022450"/>
    </source>
</evidence>
<dbReference type="InterPro" id="IPR020806">
    <property type="entry name" value="PKS_PP-bd"/>
</dbReference>
<keyword evidence="2" id="KW-0596">Phosphopantetheine</keyword>
<dbReference type="GO" id="GO:0008483">
    <property type="term" value="F:transaminase activity"/>
    <property type="evidence" value="ECO:0007669"/>
    <property type="project" value="InterPro"/>
</dbReference>
<reference evidence="7 8" key="1">
    <citation type="submission" date="2019-02" db="EMBL/GenBank/DDBJ databases">
        <title>Deep-cultivation of Planctomycetes and their phenomic and genomic characterization uncovers novel biology.</title>
        <authorList>
            <person name="Wiegand S."/>
            <person name="Jogler M."/>
            <person name="Boedeker C."/>
            <person name="Pinto D."/>
            <person name="Vollmers J."/>
            <person name="Rivas-Marin E."/>
            <person name="Kohn T."/>
            <person name="Peeters S.H."/>
            <person name="Heuer A."/>
            <person name="Rast P."/>
            <person name="Oberbeckmann S."/>
            <person name="Bunk B."/>
            <person name="Jeske O."/>
            <person name="Meyerdierks A."/>
            <person name="Storesund J.E."/>
            <person name="Kallscheuer N."/>
            <person name="Luecker S."/>
            <person name="Lage O.M."/>
            <person name="Pohl T."/>
            <person name="Merkel B.J."/>
            <person name="Hornburger P."/>
            <person name="Mueller R.-W."/>
            <person name="Bruemmer F."/>
            <person name="Labrenz M."/>
            <person name="Spormann A.M."/>
            <person name="Op Den Camp H."/>
            <person name="Overmann J."/>
            <person name="Amann R."/>
            <person name="Jetten M.S.M."/>
            <person name="Mascher T."/>
            <person name="Medema M.H."/>
            <person name="Devos D.P."/>
            <person name="Kaster A.-K."/>
            <person name="Ovreas L."/>
            <person name="Rohde M."/>
            <person name="Galperin M.Y."/>
            <person name="Jogler C."/>
        </authorList>
    </citation>
    <scope>NUCLEOTIDE SEQUENCE [LARGE SCALE GENOMIC DNA]</scope>
    <source>
        <strain evidence="7 8">Pla100</strain>
    </source>
</reference>
<dbReference type="InterPro" id="IPR015421">
    <property type="entry name" value="PyrdxlP-dep_Trfase_major"/>
</dbReference>
<dbReference type="Gene3D" id="3.40.50.980">
    <property type="match status" value="2"/>
</dbReference>
<dbReference type="FunFam" id="3.40.50.12780:FF:000012">
    <property type="entry name" value="Non-ribosomal peptide synthetase"/>
    <property type="match status" value="1"/>
</dbReference>
<dbReference type="Gene3D" id="3.30.559.10">
    <property type="entry name" value="Chloramphenicol acetyltransferase-like domain"/>
    <property type="match status" value="1"/>
</dbReference>